<accession>A0AAX0N882</accession>
<sequence length="102" mass="11876">MKELNFLKYATIVFMLFIFFWVSFGGYILGTQGNNEVETEQHINKKIEDSGLKAEMKDSEILGKFYNEKGYFIVVYNGTTKAPEVFQVDFSEWELMSVGELY</sequence>
<dbReference type="RefSeq" id="WP_084926580.1">
    <property type="nucleotide sequence ID" value="NZ_NCVE01000029.1"/>
</dbReference>
<feature type="transmembrane region" description="Helical" evidence="1">
    <location>
        <begin position="6"/>
        <end position="29"/>
    </location>
</feature>
<protein>
    <recommendedName>
        <fullName evidence="4">DUF3139 domain-containing protein</fullName>
    </recommendedName>
</protein>
<keyword evidence="1" id="KW-1133">Transmembrane helix</keyword>
<evidence type="ECO:0000256" key="1">
    <source>
        <dbReference type="SAM" id="Phobius"/>
    </source>
</evidence>
<dbReference type="AlphaFoldDB" id="A0AAX0N882"/>
<reference evidence="2 3" key="1">
    <citation type="journal article" date="2016" name="Eur. J. Clin. Microbiol. Infect. Dis.">
        <title>Whole genome sequencing as a tool for phylogenetic analysis of clinical strains of Mitis group streptococci.</title>
        <authorList>
            <person name="Rasmussen L.H."/>
            <person name="Dargis R."/>
            <person name="Hojholt K."/>
            <person name="Christensen J.J."/>
            <person name="Skovgaard O."/>
            <person name="Justesen U.S."/>
            <person name="Rosenvinge F.S."/>
            <person name="Moser C."/>
            <person name="Lukjancenko O."/>
            <person name="Rasmussen S."/>
            <person name="Nielsen X.C."/>
        </authorList>
    </citation>
    <scope>NUCLEOTIDE SEQUENCE [LARGE SCALE GENOMIC DNA]</scope>
    <source>
        <strain evidence="2 3">RH_50738_11</strain>
    </source>
</reference>
<evidence type="ECO:0008006" key="4">
    <source>
        <dbReference type="Google" id="ProtNLM"/>
    </source>
</evidence>
<evidence type="ECO:0000313" key="2">
    <source>
        <dbReference type="EMBL" id="ORO87777.1"/>
    </source>
</evidence>
<name>A0AAX0N882_STRMT</name>
<proteinExistence type="predicted"/>
<keyword evidence="1" id="KW-0812">Transmembrane</keyword>
<dbReference type="EMBL" id="NCVE01000029">
    <property type="protein sequence ID" value="ORO87777.1"/>
    <property type="molecule type" value="Genomic_DNA"/>
</dbReference>
<organism evidence="2 3">
    <name type="scientific">Streptococcus mitis</name>
    <dbReference type="NCBI Taxonomy" id="28037"/>
    <lineage>
        <taxon>Bacteria</taxon>
        <taxon>Bacillati</taxon>
        <taxon>Bacillota</taxon>
        <taxon>Bacilli</taxon>
        <taxon>Lactobacillales</taxon>
        <taxon>Streptococcaceae</taxon>
        <taxon>Streptococcus</taxon>
        <taxon>Streptococcus mitis group</taxon>
    </lineage>
</organism>
<comment type="caution">
    <text evidence="2">The sequence shown here is derived from an EMBL/GenBank/DDBJ whole genome shotgun (WGS) entry which is preliminary data.</text>
</comment>
<evidence type="ECO:0000313" key="3">
    <source>
        <dbReference type="Proteomes" id="UP000193441"/>
    </source>
</evidence>
<dbReference type="Proteomes" id="UP000193441">
    <property type="component" value="Unassembled WGS sequence"/>
</dbReference>
<gene>
    <name evidence="2" type="ORF">B7701_08945</name>
</gene>
<keyword evidence="1" id="KW-0472">Membrane</keyword>